<gene>
    <name evidence="3" type="ORF">M5D96_009388</name>
</gene>
<dbReference type="Proteomes" id="UP001059596">
    <property type="component" value="Unassembled WGS sequence"/>
</dbReference>
<accession>A0A9P9YJ57</accession>
<protein>
    <submittedName>
        <fullName evidence="3">Uncharacterized protein</fullName>
    </submittedName>
</protein>
<feature type="signal peptide" evidence="2">
    <location>
        <begin position="1"/>
        <end position="20"/>
    </location>
</feature>
<evidence type="ECO:0000256" key="1">
    <source>
        <dbReference type="SAM" id="MobiDB-lite"/>
    </source>
</evidence>
<feature type="compositionally biased region" description="Basic and acidic residues" evidence="1">
    <location>
        <begin position="135"/>
        <end position="144"/>
    </location>
</feature>
<organism evidence="3 4">
    <name type="scientific">Drosophila gunungcola</name>
    <name type="common">fruit fly</name>
    <dbReference type="NCBI Taxonomy" id="103775"/>
    <lineage>
        <taxon>Eukaryota</taxon>
        <taxon>Metazoa</taxon>
        <taxon>Ecdysozoa</taxon>
        <taxon>Arthropoda</taxon>
        <taxon>Hexapoda</taxon>
        <taxon>Insecta</taxon>
        <taxon>Pterygota</taxon>
        <taxon>Neoptera</taxon>
        <taxon>Endopterygota</taxon>
        <taxon>Diptera</taxon>
        <taxon>Brachycera</taxon>
        <taxon>Muscomorpha</taxon>
        <taxon>Ephydroidea</taxon>
        <taxon>Drosophilidae</taxon>
        <taxon>Drosophila</taxon>
        <taxon>Sophophora</taxon>
    </lineage>
</organism>
<feature type="region of interest" description="Disordered" evidence="1">
    <location>
        <begin position="28"/>
        <end position="157"/>
    </location>
</feature>
<feature type="chain" id="PRO_5040106584" evidence="2">
    <location>
        <begin position="21"/>
        <end position="157"/>
    </location>
</feature>
<dbReference type="EMBL" id="JAMKOV010000010">
    <property type="protein sequence ID" value="KAI8037887.1"/>
    <property type="molecule type" value="Genomic_DNA"/>
</dbReference>
<name>A0A9P9YJ57_9MUSC</name>
<evidence type="ECO:0000313" key="3">
    <source>
        <dbReference type="EMBL" id="KAI8037887.1"/>
    </source>
</evidence>
<feature type="compositionally biased region" description="Polar residues" evidence="1">
    <location>
        <begin position="146"/>
        <end position="157"/>
    </location>
</feature>
<proteinExistence type="predicted"/>
<feature type="compositionally biased region" description="Polar residues" evidence="1">
    <location>
        <begin position="90"/>
        <end position="105"/>
    </location>
</feature>
<keyword evidence="2" id="KW-0732">Signal</keyword>
<dbReference type="AlphaFoldDB" id="A0A9P9YJ57"/>
<keyword evidence="4" id="KW-1185">Reference proteome</keyword>
<feature type="compositionally biased region" description="Acidic residues" evidence="1">
    <location>
        <begin position="76"/>
        <end position="89"/>
    </location>
</feature>
<evidence type="ECO:0000313" key="4">
    <source>
        <dbReference type="Proteomes" id="UP001059596"/>
    </source>
</evidence>
<reference evidence="3" key="1">
    <citation type="journal article" date="2023" name="Genome Biol. Evol.">
        <title>Long-read-based Genome Assembly of Drosophila gunungcola Reveals Fewer Chemosensory Genes in Flower-breeding Species.</title>
        <authorList>
            <person name="Negi A."/>
            <person name="Liao B.Y."/>
            <person name="Yeh S.D."/>
        </authorList>
    </citation>
    <scope>NUCLEOTIDE SEQUENCE</scope>
    <source>
        <strain evidence="3">Sukarami</strain>
    </source>
</reference>
<evidence type="ECO:0000256" key="2">
    <source>
        <dbReference type="SAM" id="SignalP"/>
    </source>
</evidence>
<sequence>MRPSGCGILLLLLPLGVVSAVRQLEENQSTKNGHLHSGERQVRRRNNKSNASADHHRHLVGGPKKNSRRPSSVSLESDDYDWLDADTSEAIDSSETTAAESVKSSGESHAKLFEPALYAQPTVTRPRPRPRPRIRSFESGDRGHVSQMSDMGSAFNQ</sequence>
<comment type="caution">
    <text evidence="3">The sequence shown here is derived from an EMBL/GenBank/DDBJ whole genome shotgun (WGS) entry which is preliminary data.</text>
</comment>